<evidence type="ECO:0000256" key="1">
    <source>
        <dbReference type="ARBA" id="ARBA00022500"/>
    </source>
</evidence>
<sequence length="157" mass="17133">MAERIRVRMAEYKVCNSGGILVTTVGSCVAIGLVDPVAGVGGLAHIMLPEANGKSDAVGKYADTAIPAMLKEMEKKRAKKERIIAKIAGGARMFNFSSDKMEYVGDRNVEAVRRILKKYGIRIAGEDVGKNHGRTVEFHTSDGRMIIKRANEVIKEL</sequence>
<dbReference type="Gene3D" id="3.30.1330.200">
    <property type="match status" value="1"/>
</dbReference>
<reference evidence="4 5" key="1">
    <citation type="submission" date="2011-03" db="EMBL/GenBank/DDBJ databases">
        <title>The complete genome of Archaeoglobus veneficus SNP6.</title>
        <authorList>
            <consortium name="US DOE Joint Genome Institute (JGI-PGF)"/>
            <person name="Lucas S."/>
            <person name="Copeland A."/>
            <person name="Lapidus A."/>
            <person name="Bruce D."/>
            <person name="Goodwin L."/>
            <person name="Pitluck S."/>
            <person name="Kyrpides N."/>
            <person name="Mavromatis K."/>
            <person name="Pagani I."/>
            <person name="Ivanova N."/>
            <person name="Mikhailova N."/>
            <person name="Lu M."/>
            <person name="Detter J.C."/>
            <person name="Tapia R."/>
            <person name="Han C."/>
            <person name="Land M."/>
            <person name="Hauser L."/>
            <person name="Markowitz V."/>
            <person name="Cheng J.-F."/>
            <person name="Hugenholtz P."/>
            <person name="Woyke T."/>
            <person name="Wu D."/>
            <person name="Spring S."/>
            <person name="Brambilla E."/>
            <person name="Klenk H.-P."/>
            <person name="Eisen J.A."/>
        </authorList>
    </citation>
    <scope>NUCLEOTIDE SEQUENCE [LARGE SCALE GENOMIC DNA]</scope>
    <source>
        <strain>SNP6</strain>
    </source>
</reference>
<dbReference type="PANTHER" id="PTHR35147:SF1">
    <property type="entry name" value="CHEMORECEPTOR GLUTAMINE DEAMIDASE CHED-RELATED"/>
    <property type="match status" value="1"/>
</dbReference>
<evidence type="ECO:0000313" key="5">
    <source>
        <dbReference type="Proteomes" id="UP000008136"/>
    </source>
</evidence>
<dbReference type="PROSITE" id="PS51257">
    <property type="entry name" value="PROKAR_LIPOPROTEIN"/>
    <property type="match status" value="1"/>
</dbReference>
<dbReference type="KEGG" id="ave:Arcve_1465"/>
<name>F2KP64_ARCVS</name>
<dbReference type="PANTHER" id="PTHR35147">
    <property type="entry name" value="CHEMORECEPTOR GLUTAMINE DEAMIDASE CHED-RELATED"/>
    <property type="match status" value="1"/>
</dbReference>
<comment type="similarity">
    <text evidence="3">Belongs to the CheD family.</text>
</comment>
<dbReference type="AlphaFoldDB" id="F2KP64"/>
<dbReference type="InterPro" id="IPR011324">
    <property type="entry name" value="Cytotoxic_necrot_fac-like_cat"/>
</dbReference>
<dbReference type="GO" id="GO:0050568">
    <property type="term" value="F:protein-glutamine glutaminase activity"/>
    <property type="evidence" value="ECO:0007669"/>
    <property type="project" value="UniProtKB-UniRule"/>
</dbReference>
<dbReference type="InterPro" id="IPR038592">
    <property type="entry name" value="CheD-like_sf"/>
</dbReference>
<organism evidence="4 5">
    <name type="scientific">Archaeoglobus veneficus (strain DSM 11195 / SNP6)</name>
    <dbReference type="NCBI Taxonomy" id="693661"/>
    <lineage>
        <taxon>Archaea</taxon>
        <taxon>Methanobacteriati</taxon>
        <taxon>Methanobacteriota</taxon>
        <taxon>Archaeoglobi</taxon>
        <taxon>Archaeoglobales</taxon>
        <taxon>Archaeoglobaceae</taxon>
        <taxon>Archaeoglobus</taxon>
    </lineage>
</organism>
<dbReference type="Pfam" id="PF03975">
    <property type="entry name" value="CheD"/>
    <property type="match status" value="1"/>
</dbReference>
<dbReference type="STRING" id="693661.Arcve_1465"/>
<proteinExistence type="inferred from homology"/>
<dbReference type="SUPFAM" id="SSF64438">
    <property type="entry name" value="CNF1/YfiH-like putative cysteine hydrolases"/>
    <property type="match status" value="1"/>
</dbReference>
<evidence type="ECO:0000313" key="4">
    <source>
        <dbReference type="EMBL" id="AEA47468.1"/>
    </source>
</evidence>
<comment type="function">
    <text evidence="3">Probably deamidates glutamine residues to glutamate on methyl-accepting chemotaxis receptors (MCPs), playing an important role in chemotaxis.</text>
</comment>
<dbReference type="InterPro" id="IPR005659">
    <property type="entry name" value="Chemorcpt_Glu_NH3ase_CheD"/>
</dbReference>
<keyword evidence="1 3" id="KW-0145">Chemotaxis</keyword>
<dbReference type="GeneID" id="10394589"/>
<evidence type="ECO:0000256" key="2">
    <source>
        <dbReference type="ARBA" id="ARBA00022801"/>
    </source>
</evidence>
<keyword evidence="5" id="KW-1185">Reference proteome</keyword>
<keyword evidence="2 3" id="KW-0378">Hydrolase</keyword>
<protein>
    <recommendedName>
        <fullName evidence="3">Probable chemoreceptor glutamine deamidase CheD</fullName>
        <ecNumber evidence="3">3.5.1.44</ecNumber>
    </recommendedName>
</protein>
<dbReference type="eggNOG" id="arCOG02380">
    <property type="taxonomic scope" value="Archaea"/>
</dbReference>
<dbReference type="CDD" id="cd16352">
    <property type="entry name" value="CheD"/>
    <property type="match status" value="1"/>
</dbReference>
<dbReference type="HAMAP" id="MF_01440">
    <property type="entry name" value="CheD"/>
    <property type="match status" value="1"/>
</dbReference>
<dbReference type="EC" id="3.5.1.44" evidence="3"/>
<dbReference type="GO" id="GO:0006935">
    <property type="term" value="P:chemotaxis"/>
    <property type="evidence" value="ECO:0007669"/>
    <property type="project" value="UniProtKB-UniRule"/>
</dbReference>
<gene>
    <name evidence="3" type="primary">cheD</name>
    <name evidence="4" type="ordered locus">Arcve_1465</name>
</gene>
<accession>F2KP64</accession>
<dbReference type="Proteomes" id="UP000008136">
    <property type="component" value="Chromosome"/>
</dbReference>
<evidence type="ECO:0000256" key="3">
    <source>
        <dbReference type="HAMAP-Rule" id="MF_01440"/>
    </source>
</evidence>
<dbReference type="HOGENOM" id="CLU_087854_2_0_2"/>
<comment type="catalytic activity">
    <reaction evidence="3">
        <text>L-glutaminyl-[protein] + H2O = L-glutamyl-[protein] + NH4(+)</text>
        <dbReference type="Rhea" id="RHEA:16441"/>
        <dbReference type="Rhea" id="RHEA-COMP:10207"/>
        <dbReference type="Rhea" id="RHEA-COMP:10208"/>
        <dbReference type="ChEBI" id="CHEBI:15377"/>
        <dbReference type="ChEBI" id="CHEBI:28938"/>
        <dbReference type="ChEBI" id="CHEBI:29973"/>
        <dbReference type="ChEBI" id="CHEBI:30011"/>
        <dbReference type="EC" id="3.5.1.44"/>
    </reaction>
</comment>
<dbReference type="EMBL" id="CP002588">
    <property type="protein sequence ID" value="AEA47468.1"/>
    <property type="molecule type" value="Genomic_DNA"/>
</dbReference>
<dbReference type="RefSeq" id="WP_013684129.1">
    <property type="nucleotide sequence ID" value="NC_015320.1"/>
</dbReference>